<dbReference type="RefSeq" id="WP_189603822.1">
    <property type="nucleotide sequence ID" value="NZ_BMXB01000002.1"/>
</dbReference>
<dbReference type="Gene3D" id="3.30.70.1230">
    <property type="entry name" value="Nucleotide cyclase"/>
    <property type="match status" value="1"/>
</dbReference>
<evidence type="ECO:0008006" key="3">
    <source>
        <dbReference type="Google" id="ProtNLM"/>
    </source>
</evidence>
<proteinExistence type="predicted"/>
<comment type="caution">
    <text evidence="1">The sequence shown here is derived from an EMBL/GenBank/DDBJ whole genome shotgun (WGS) entry which is preliminary data.</text>
</comment>
<accession>A0A918SA22</accession>
<dbReference type="EMBL" id="BMXB01000002">
    <property type="protein sequence ID" value="GHA32210.1"/>
    <property type="molecule type" value="Genomic_DNA"/>
</dbReference>
<evidence type="ECO:0000313" key="2">
    <source>
        <dbReference type="Proteomes" id="UP000610456"/>
    </source>
</evidence>
<protein>
    <recommendedName>
        <fullName evidence="3">SatD family (SatD)</fullName>
    </recommendedName>
</protein>
<gene>
    <name evidence="1" type="ORF">GCM10007103_12320</name>
</gene>
<sequence length="224" mass="25584">MVAIITADLVDSSLYEDDLLETVLNELKKEFNEIQHLYEAQDIRFNIFRGDSFQGIIKEPQNALRIALQIKAAVNQLQSGENKKNNRASSKVADFRMALGIGTIDFERDSISESNGQAFQFSGRTLDEMKNESQRTKIKTPVEEINEEFNTSFFLLDMLIEKWSTASAEVVYYSLKGLKEREIAEKLNISQSAVNQRKKASGWEAISRLVDRYEQVMEKNFGHG</sequence>
<name>A0A918SA22_9FLAO</name>
<reference evidence="1" key="2">
    <citation type="submission" date="2020-09" db="EMBL/GenBank/DDBJ databases">
        <authorList>
            <person name="Sun Q."/>
            <person name="Kim S."/>
        </authorList>
    </citation>
    <scope>NUCLEOTIDE SEQUENCE</scope>
    <source>
        <strain evidence="1">KCTC 12719</strain>
    </source>
</reference>
<keyword evidence="2" id="KW-1185">Reference proteome</keyword>
<dbReference type="Proteomes" id="UP000610456">
    <property type="component" value="Unassembled WGS sequence"/>
</dbReference>
<organism evidence="1 2">
    <name type="scientific">Salinimicrobium marinum</name>
    <dbReference type="NCBI Taxonomy" id="680283"/>
    <lineage>
        <taxon>Bacteria</taxon>
        <taxon>Pseudomonadati</taxon>
        <taxon>Bacteroidota</taxon>
        <taxon>Flavobacteriia</taxon>
        <taxon>Flavobacteriales</taxon>
        <taxon>Flavobacteriaceae</taxon>
        <taxon>Salinimicrobium</taxon>
    </lineage>
</organism>
<dbReference type="AlphaFoldDB" id="A0A918SA22"/>
<dbReference type="InterPro" id="IPR029787">
    <property type="entry name" value="Nucleotide_cyclase"/>
</dbReference>
<reference evidence="1" key="1">
    <citation type="journal article" date="2014" name="Int. J. Syst. Evol. Microbiol.">
        <title>Complete genome sequence of Corynebacterium casei LMG S-19264T (=DSM 44701T), isolated from a smear-ripened cheese.</title>
        <authorList>
            <consortium name="US DOE Joint Genome Institute (JGI-PGF)"/>
            <person name="Walter F."/>
            <person name="Albersmeier A."/>
            <person name="Kalinowski J."/>
            <person name="Ruckert C."/>
        </authorList>
    </citation>
    <scope>NUCLEOTIDE SEQUENCE</scope>
    <source>
        <strain evidence="1">KCTC 12719</strain>
    </source>
</reference>
<evidence type="ECO:0000313" key="1">
    <source>
        <dbReference type="EMBL" id="GHA32210.1"/>
    </source>
</evidence>